<evidence type="ECO:0000313" key="2">
    <source>
        <dbReference type="EMBL" id="SER80938.1"/>
    </source>
</evidence>
<evidence type="ECO:0000313" key="3">
    <source>
        <dbReference type="Proteomes" id="UP000199318"/>
    </source>
</evidence>
<feature type="transmembrane region" description="Helical" evidence="1">
    <location>
        <begin position="114"/>
        <end position="132"/>
    </location>
</feature>
<keyword evidence="1" id="KW-1133">Transmembrane helix</keyword>
<feature type="transmembrane region" description="Helical" evidence="1">
    <location>
        <begin position="83"/>
        <end position="102"/>
    </location>
</feature>
<evidence type="ECO:0000256" key="1">
    <source>
        <dbReference type="SAM" id="Phobius"/>
    </source>
</evidence>
<accession>A0A1H9S7N2</accession>
<dbReference type="STRING" id="1464123.SAMN05444126_10678"/>
<dbReference type="AlphaFoldDB" id="A0A1H9S7N2"/>
<proteinExistence type="predicted"/>
<keyword evidence="3" id="KW-1185">Reference proteome</keyword>
<sequence>MEEKRKEIIIHEIKKWRESQLLPRTYCDFLLGLYSEGNLPEDEPAAIRPSAVLKKAGRTLALLIGFITVLIFFIYFTQFPPPLQLAVLASIFLISSGAGFYYRKREPLYMHIYILLATFISFILLVVTADLFFGDDRFFLGLGIVFLCLIWAVSGKFFKLPYLYIAGGTGIVLLIGFMLAEQL</sequence>
<keyword evidence="1" id="KW-0472">Membrane</keyword>
<dbReference type="Proteomes" id="UP000199318">
    <property type="component" value="Unassembled WGS sequence"/>
</dbReference>
<dbReference type="OrthoDB" id="2380880at2"/>
<keyword evidence="1" id="KW-0812">Transmembrane</keyword>
<protein>
    <submittedName>
        <fullName evidence="2">Uncharacterized protein</fullName>
    </submittedName>
</protein>
<reference evidence="3" key="1">
    <citation type="submission" date="2016-10" db="EMBL/GenBank/DDBJ databases">
        <authorList>
            <person name="de Groot N.N."/>
        </authorList>
    </citation>
    <scope>NUCLEOTIDE SEQUENCE [LARGE SCALE GENOMIC DNA]</scope>
    <source>
        <strain evidence="3">10nlg</strain>
    </source>
</reference>
<dbReference type="EMBL" id="FOGV01000006">
    <property type="protein sequence ID" value="SER80938.1"/>
    <property type="molecule type" value="Genomic_DNA"/>
</dbReference>
<dbReference type="RefSeq" id="WP_093072370.1">
    <property type="nucleotide sequence ID" value="NZ_FOGV01000006.1"/>
</dbReference>
<gene>
    <name evidence="2" type="ORF">SAMN05444126_10678</name>
</gene>
<feature type="transmembrane region" description="Helical" evidence="1">
    <location>
        <begin position="162"/>
        <end position="180"/>
    </location>
</feature>
<organism evidence="2 3">
    <name type="scientific">Salisediminibacterium halotolerans</name>
    <dbReference type="NCBI Taxonomy" id="517425"/>
    <lineage>
        <taxon>Bacteria</taxon>
        <taxon>Bacillati</taxon>
        <taxon>Bacillota</taxon>
        <taxon>Bacilli</taxon>
        <taxon>Bacillales</taxon>
        <taxon>Bacillaceae</taxon>
        <taxon>Salisediminibacterium</taxon>
    </lineage>
</organism>
<name>A0A1H9S7N2_9BACI</name>
<feature type="transmembrane region" description="Helical" evidence="1">
    <location>
        <begin position="138"/>
        <end position="155"/>
    </location>
</feature>
<feature type="transmembrane region" description="Helical" evidence="1">
    <location>
        <begin position="60"/>
        <end position="77"/>
    </location>
</feature>
<comment type="caution">
    <text evidence="2">The sequence shown here is derived from an EMBL/GenBank/DDBJ whole genome shotgun (WGS) entry which is preliminary data.</text>
</comment>